<evidence type="ECO:0000313" key="1">
    <source>
        <dbReference type="EMBL" id="GAF78711.1"/>
    </source>
</evidence>
<comment type="caution">
    <text evidence="1">The sequence shown here is derived from an EMBL/GenBank/DDBJ whole genome shotgun (WGS) entry which is preliminary data.</text>
</comment>
<dbReference type="EMBL" id="BARS01005789">
    <property type="protein sequence ID" value="GAF78711.1"/>
    <property type="molecule type" value="Genomic_DNA"/>
</dbReference>
<reference evidence="1" key="1">
    <citation type="journal article" date="2014" name="Front. Microbiol.">
        <title>High frequency of phylogenetically diverse reductive dehalogenase-homologous genes in deep subseafloor sedimentary metagenomes.</title>
        <authorList>
            <person name="Kawai M."/>
            <person name="Futagami T."/>
            <person name="Toyoda A."/>
            <person name="Takaki Y."/>
            <person name="Nishi S."/>
            <person name="Hori S."/>
            <person name="Arai W."/>
            <person name="Tsubouchi T."/>
            <person name="Morono Y."/>
            <person name="Uchiyama I."/>
            <person name="Ito T."/>
            <person name="Fujiyama A."/>
            <person name="Inagaki F."/>
            <person name="Takami H."/>
        </authorList>
    </citation>
    <scope>NUCLEOTIDE SEQUENCE</scope>
    <source>
        <strain evidence="1">Expedition CK06-06</strain>
    </source>
</reference>
<accession>X0SU84</accession>
<dbReference type="PANTHER" id="PTHR13932:SF5">
    <property type="entry name" value="RADICAL S-ADENOSYL METHIONINE DOMAIN-CONTAINING PROTEIN 1, MITOCHONDRIAL"/>
    <property type="match status" value="1"/>
</dbReference>
<gene>
    <name evidence="1" type="ORF">S01H1_11356</name>
</gene>
<sequence length="187" mass="20487">MPREDLDAAMYARAREYLPGRGYRAYEISNFARDGKACRHNLHYWRIKPYLGFGPSAHSFDGARRSWNVRSLDEYMTSVDGGASPAAGEEVLGPVQLHNEKLAFGLRLSGGVSVTTDLGYGSVPEFARQFEVQLERWTDHLVLSGDRLSLTEQGIFLADTIAADLLLEGGSTVSARVLRPPTAPAGS</sequence>
<dbReference type="PANTHER" id="PTHR13932">
    <property type="entry name" value="COPROPORPHYRINIGEN III OXIDASE"/>
    <property type="match status" value="1"/>
</dbReference>
<name>X0SU84_9ZZZZ</name>
<dbReference type="InterPro" id="IPR034505">
    <property type="entry name" value="Coproporphyrinogen-III_oxidase"/>
</dbReference>
<evidence type="ECO:0008006" key="2">
    <source>
        <dbReference type="Google" id="ProtNLM"/>
    </source>
</evidence>
<dbReference type="GO" id="GO:0006779">
    <property type="term" value="P:porphyrin-containing compound biosynthetic process"/>
    <property type="evidence" value="ECO:0007669"/>
    <property type="project" value="TreeGrafter"/>
</dbReference>
<dbReference type="SUPFAM" id="SSF102114">
    <property type="entry name" value="Radical SAM enzymes"/>
    <property type="match status" value="1"/>
</dbReference>
<dbReference type="AlphaFoldDB" id="X0SU84"/>
<organism evidence="1">
    <name type="scientific">marine sediment metagenome</name>
    <dbReference type="NCBI Taxonomy" id="412755"/>
    <lineage>
        <taxon>unclassified sequences</taxon>
        <taxon>metagenomes</taxon>
        <taxon>ecological metagenomes</taxon>
    </lineage>
</organism>
<protein>
    <recommendedName>
        <fullName evidence="2">HemN C-terminal domain-containing protein</fullName>
    </recommendedName>
</protein>
<dbReference type="InterPro" id="IPR058240">
    <property type="entry name" value="rSAM_sf"/>
</dbReference>
<dbReference type="GO" id="GO:0005737">
    <property type="term" value="C:cytoplasm"/>
    <property type="evidence" value="ECO:0007669"/>
    <property type="project" value="TreeGrafter"/>
</dbReference>
<proteinExistence type="predicted"/>
<dbReference type="GO" id="GO:0051539">
    <property type="term" value="F:4 iron, 4 sulfur cluster binding"/>
    <property type="evidence" value="ECO:0007669"/>
    <property type="project" value="TreeGrafter"/>
</dbReference>